<dbReference type="GO" id="GO:0046373">
    <property type="term" value="P:L-arabinose metabolic process"/>
    <property type="evidence" value="ECO:0007669"/>
    <property type="project" value="InterPro"/>
</dbReference>
<dbReference type="PANTHER" id="PTHR43576:SF2">
    <property type="entry name" value="INTRACELLULAR EXO-ALPHA-L-ARABINOFURANOSIDASE 2"/>
    <property type="match status" value="1"/>
</dbReference>
<evidence type="ECO:0000256" key="3">
    <source>
        <dbReference type="ARBA" id="ARBA00011165"/>
    </source>
</evidence>
<accession>A0A2Z5G3V1</accession>
<comment type="catalytic activity">
    <reaction evidence="1">
        <text>Hydrolysis of terminal non-reducing alpha-L-arabinofuranoside residues in alpha-L-arabinosides.</text>
        <dbReference type="EC" id="3.2.1.55"/>
    </reaction>
</comment>
<evidence type="ECO:0000313" key="9">
    <source>
        <dbReference type="EMBL" id="AXC13315.1"/>
    </source>
</evidence>
<dbReference type="Pfam" id="PF22848">
    <property type="entry name" value="ASD1_dom"/>
    <property type="match status" value="1"/>
</dbReference>
<dbReference type="InterPro" id="IPR006311">
    <property type="entry name" value="TAT_signal"/>
</dbReference>
<comment type="subunit">
    <text evidence="3">Homohexamer; trimer of dimers.</text>
</comment>
<dbReference type="GO" id="GO:0000272">
    <property type="term" value="P:polysaccharide catabolic process"/>
    <property type="evidence" value="ECO:0007669"/>
    <property type="project" value="TreeGrafter"/>
</dbReference>
<gene>
    <name evidence="9" type="ORF">ACPOL_4036</name>
</gene>
<name>A0A2Z5G3V1_9BACT</name>
<dbReference type="InterPro" id="IPR010720">
    <property type="entry name" value="Alpha-L-AF_C"/>
</dbReference>
<dbReference type="SMART" id="SM00813">
    <property type="entry name" value="Alpha-L-AF_C"/>
    <property type="match status" value="1"/>
</dbReference>
<dbReference type="SUPFAM" id="SSF51011">
    <property type="entry name" value="Glycosyl hydrolase domain"/>
    <property type="match status" value="1"/>
</dbReference>
<dbReference type="AlphaFoldDB" id="A0A2Z5G3V1"/>
<dbReference type="PROSITE" id="PS51257">
    <property type="entry name" value="PROKAR_LIPOPROTEIN"/>
    <property type="match status" value="1"/>
</dbReference>
<dbReference type="Gene3D" id="2.60.40.1180">
    <property type="entry name" value="Golgi alpha-mannosidase II"/>
    <property type="match status" value="1"/>
</dbReference>
<keyword evidence="10" id="KW-1185">Reference proteome</keyword>
<keyword evidence="5" id="KW-0378">Hydrolase</keyword>
<dbReference type="Proteomes" id="UP000253606">
    <property type="component" value="Chromosome"/>
</dbReference>
<dbReference type="RefSeq" id="WP_114208338.1">
    <property type="nucleotide sequence ID" value="NZ_CP030840.1"/>
</dbReference>
<evidence type="ECO:0000313" key="10">
    <source>
        <dbReference type="Proteomes" id="UP000253606"/>
    </source>
</evidence>
<dbReference type="SUPFAM" id="SSF51445">
    <property type="entry name" value="(Trans)glycosidases"/>
    <property type="match status" value="1"/>
</dbReference>
<comment type="similarity">
    <text evidence="2">Belongs to the glycosyl hydrolase 51 family.</text>
</comment>
<keyword evidence="7" id="KW-0326">Glycosidase</keyword>
<dbReference type="EMBL" id="CP030840">
    <property type="protein sequence ID" value="AXC13315.1"/>
    <property type="molecule type" value="Genomic_DNA"/>
</dbReference>
<evidence type="ECO:0000256" key="1">
    <source>
        <dbReference type="ARBA" id="ARBA00001462"/>
    </source>
</evidence>
<feature type="domain" description="Alpha-L-arabinofuranosidase C-terminal" evidence="8">
    <location>
        <begin position="351"/>
        <end position="545"/>
    </location>
</feature>
<keyword evidence="6" id="KW-0119">Carbohydrate metabolism</keyword>
<dbReference type="GO" id="GO:0046556">
    <property type="term" value="F:alpha-L-arabinofuranosidase activity"/>
    <property type="evidence" value="ECO:0007669"/>
    <property type="project" value="UniProtKB-EC"/>
</dbReference>
<evidence type="ECO:0000256" key="2">
    <source>
        <dbReference type="ARBA" id="ARBA00007186"/>
    </source>
</evidence>
<organism evidence="9 10">
    <name type="scientific">Acidisarcina polymorpha</name>
    <dbReference type="NCBI Taxonomy" id="2211140"/>
    <lineage>
        <taxon>Bacteria</taxon>
        <taxon>Pseudomonadati</taxon>
        <taxon>Acidobacteriota</taxon>
        <taxon>Terriglobia</taxon>
        <taxon>Terriglobales</taxon>
        <taxon>Acidobacteriaceae</taxon>
        <taxon>Acidisarcina</taxon>
    </lineage>
</organism>
<evidence type="ECO:0000259" key="8">
    <source>
        <dbReference type="SMART" id="SM00813"/>
    </source>
</evidence>
<dbReference type="OrthoDB" id="9758333at2"/>
<dbReference type="Pfam" id="PF06964">
    <property type="entry name" value="Alpha-L-AF_C"/>
    <property type="match status" value="1"/>
</dbReference>
<evidence type="ECO:0000256" key="6">
    <source>
        <dbReference type="ARBA" id="ARBA00023277"/>
    </source>
</evidence>
<dbReference type="EC" id="3.2.1.55" evidence="4"/>
<dbReference type="NCBIfam" id="TIGR01409">
    <property type="entry name" value="TAT_signal_seq"/>
    <property type="match status" value="1"/>
</dbReference>
<evidence type="ECO:0000256" key="7">
    <source>
        <dbReference type="ARBA" id="ARBA00023295"/>
    </source>
</evidence>
<sequence length="554" mass="62080">MERRDFLKSSAMAGAVMAFSCNPGWAQSADARIEIFAEDAIATIAPEIYGHFTEHIGGVIYDGVWVGEGSKIPNQYGIRKALVDRMNQIHVPILRWPGGCFADSYDWKDGVGRRGKRPVRTSFWEVDPEAARLNEKGAQIFEPNTFGTNEFMRFCMLTNAQPYLAANLRSLPALNFDQWVEYCNSPPGSTTLAQTRAEGGFPKPFGVKYWGVGNESWGCGGNFEPRQYASEFRRYTNWIPKYGVDLQLIAAGPNSDDSTWTQGFFEEIFTGNHPYRNSEFTGWSVHHYASDLSRGRVKNNFHEAHGKALDFDITDWYELMRETARVEDIMSDQWAIMSEFDPLHQVKLVVDEYGPWYHEGSEVDPTHLFGQQVTVRDALATAMTLDIFNRHADKVSVATCAQLVNNLNALFLCHEEHFMVTPNFYVFEMYAAHQGGQSLRAEFSAPRVHYTRDGKPASFWGLNGSASRKSNVVTVTLVNTDLASPTQAQISIHGLNVKSAKGWILAANDMHAHNTFENQNAVLSKDLKVDVSSGRMLNVNILPASVTKLEVTLG</sequence>
<evidence type="ECO:0000256" key="5">
    <source>
        <dbReference type="ARBA" id="ARBA00022801"/>
    </source>
</evidence>
<dbReference type="InterPro" id="IPR019546">
    <property type="entry name" value="TAT_signal_bac_arc"/>
</dbReference>
<protein>
    <recommendedName>
        <fullName evidence="4">non-reducing end alpha-L-arabinofuranosidase</fullName>
        <ecNumber evidence="4">3.2.1.55</ecNumber>
    </recommendedName>
</protein>
<dbReference type="PANTHER" id="PTHR43576">
    <property type="entry name" value="ALPHA-L-ARABINOFURANOSIDASE C-RELATED"/>
    <property type="match status" value="1"/>
</dbReference>
<dbReference type="InterPro" id="IPR017853">
    <property type="entry name" value="GH"/>
</dbReference>
<dbReference type="Pfam" id="PF10518">
    <property type="entry name" value="TAT_signal"/>
    <property type="match status" value="1"/>
</dbReference>
<dbReference type="InterPro" id="IPR013780">
    <property type="entry name" value="Glyco_hydro_b"/>
</dbReference>
<dbReference type="Gene3D" id="3.20.20.80">
    <property type="entry name" value="Glycosidases"/>
    <property type="match status" value="1"/>
</dbReference>
<dbReference type="InterPro" id="IPR055235">
    <property type="entry name" value="ASD1_cat"/>
</dbReference>
<evidence type="ECO:0000256" key="4">
    <source>
        <dbReference type="ARBA" id="ARBA00012670"/>
    </source>
</evidence>
<reference evidence="9 10" key="1">
    <citation type="journal article" date="2018" name="Front. Microbiol.">
        <title>Hydrolytic Capabilities as a Key to Environmental Success: Chitinolytic and Cellulolytic Acidobacteria From Acidic Sub-arctic Soils and Boreal Peatlands.</title>
        <authorList>
            <person name="Belova S.E."/>
            <person name="Ravin N.V."/>
            <person name="Pankratov T.A."/>
            <person name="Rakitin A.L."/>
            <person name="Ivanova A.A."/>
            <person name="Beletsky A.V."/>
            <person name="Mardanov A.V."/>
            <person name="Sinninghe Damste J.S."/>
            <person name="Dedysh S.N."/>
        </authorList>
    </citation>
    <scope>NUCLEOTIDE SEQUENCE [LARGE SCALE GENOMIC DNA]</scope>
    <source>
        <strain evidence="9 10">SBC82</strain>
    </source>
</reference>
<dbReference type="KEGG" id="abas:ACPOL_4036"/>
<proteinExistence type="inferred from homology"/>
<dbReference type="PROSITE" id="PS51318">
    <property type="entry name" value="TAT"/>
    <property type="match status" value="1"/>
</dbReference>